<dbReference type="Proteomes" id="UP001596527">
    <property type="component" value="Unassembled WGS sequence"/>
</dbReference>
<dbReference type="EMBL" id="JBHTEF010000001">
    <property type="protein sequence ID" value="MFC7580884.1"/>
    <property type="molecule type" value="Genomic_DNA"/>
</dbReference>
<feature type="region of interest" description="Disordered" evidence="1">
    <location>
        <begin position="1"/>
        <end position="22"/>
    </location>
</feature>
<name>A0ABW2SM36_9ACTO</name>
<proteinExistence type="predicted"/>
<organism evidence="2 3">
    <name type="scientific">Schaalia naturae</name>
    <dbReference type="NCBI Taxonomy" id="635203"/>
    <lineage>
        <taxon>Bacteria</taxon>
        <taxon>Bacillati</taxon>
        <taxon>Actinomycetota</taxon>
        <taxon>Actinomycetes</taxon>
        <taxon>Actinomycetales</taxon>
        <taxon>Actinomycetaceae</taxon>
        <taxon>Schaalia</taxon>
    </lineage>
</organism>
<evidence type="ECO:0008006" key="4">
    <source>
        <dbReference type="Google" id="ProtNLM"/>
    </source>
</evidence>
<reference evidence="3" key="1">
    <citation type="journal article" date="2019" name="Int. J. Syst. Evol. Microbiol.">
        <title>The Global Catalogue of Microorganisms (GCM) 10K type strain sequencing project: providing services to taxonomists for standard genome sequencing and annotation.</title>
        <authorList>
            <consortium name="The Broad Institute Genomics Platform"/>
            <consortium name="The Broad Institute Genome Sequencing Center for Infectious Disease"/>
            <person name="Wu L."/>
            <person name="Ma J."/>
        </authorList>
    </citation>
    <scope>NUCLEOTIDE SEQUENCE [LARGE SCALE GENOMIC DNA]</scope>
    <source>
        <strain evidence="3">CCUG 56698</strain>
    </source>
</reference>
<feature type="compositionally biased region" description="Pro residues" evidence="1">
    <location>
        <begin position="1"/>
        <end position="11"/>
    </location>
</feature>
<comment type="caution">
    <text evidence="2">The sequence shown here is derived from an EMBL/GenBank/DDBJ whole genome shotgun (WGS) entry which is preliminary data.</text>
</comment>
<feature type="compositionally biased region" description="Low complexity" evidence="1">
    <location>
        <begin position="235"/>
        <end position="246"/>
    </location>
</feature>
<evidence type="ECO:0000256" key="1">
    <source>
        <dbReference type="SAM" id="MobiDB-lite"/>
    </source>
</evidence>
<feature type="region of interest" description="Disordered" evidence="1">
    <location>
        <begin position="218"/>
        <end position="247"/>
    </location>
</feature>
<keyword evidence="3" id="KW-1185">Reference proteome</keyword>
<sequence>MIQSPSHPPSPRPHRALPSGTRAARASLAVAAALAVAGTATGCGIHLEASPGALPALTGIALVRDTSVRADAAAADQARALSAKATACSSCRESLDALAAASDARVQTLGGVWDPWNGATPEGATSPEPVADAPMDPQALATWLAATARRDLEEVSGDTEVSGEDARTLGAVAVGRLASAQRLADAYGVALSEGTAEVDSLQARLEVAMTAGGQGWRGWSFADEGVPDPQPSASPLPSDSADAQSSEDLAQAVRVWDCAAQALPRLQVVEGALDDASARADALLARAAAVLAMGVSDAREQRCALADDVDLAGVDALVLGADLDLLASDSPTVRGIGAQMASQDVLEWEATGDAGLEAVPGVQVP</sequence>
<protein>
    <recommendedName>
        <fullName evidence="4">DUF4439 domain-containing protein</fullName>
    </recommendedName>
</protein>
<gene>
    <name evidence="2" type="ORF">ACFQWG_06690</name>
</gene>
<evidence type="ECO:0000313" key="3">
    <source>
        <dbReference type="Proteomes" id="UP001596527"/>
    </source>
</evidence>
<evidence type="ECO:0000313" key="2">
    <source>
        <dbReference type="EMBL" id="MFC7580884.1"/>
    </source>
</evidence>
<dbReference type="RefSeq" id="WP_380973457.1">
    <property type="nucleotide sequence ID" value="NZ_JBHTEF010000001.1"/>
</dbReference>
<accession>A0ABW2SM36</accession>